<dbReference type="PROSITE" id="PS50994">
    <property type="entry name" value="INTEGRASE"/>
    <property type="match status" value="1"/>
</dbReference>
<dbReference type="SUPFAM" id="SSF53098">
    <property type="entry name" value="Ribonuclease H-like"/>
    <property type="match status" value="1"/>
</dbReference>
<comment type="caution">
    <text evidence="2">The sequence shown here is derived from an EMBL/GenBank/DDBJ whole genome shotgun (WGS) entry which is preliminary data.</text>
</comment>
<dbReference type="OrthoDB" id="998552at2759"/>
<keyword evidence="3" id="KW-1185">Reference proteome</keyword>
<reference evidence="2" key="1">
    <citation type="submission" date="2023-05" db="EMBL/GenBank/DDBJ databases">
        <title>Genome and transcriptome analyses reveal genes involved in the formation of fine ridges on petal epidermal cells in Hibiscus trionum.</title>
        <authorList>
            <person name="Koshimizu S."/>
            <person name="Masuda S."/>
            <person name="Ishii T."/>
            <person name="Shirasu K."/>
            <person name="Hoshino A."/>
            <person name="Arita M."/>
        </authorList>
    </citation>
    <scope>NUCLEOTIDE SEQUENCE</scope>
    <source>
        <strain evidence="2">Hamamatsu line</strain>
    </source>
</reference>
<dbReference type="PANTHER" id="PTHR37984:SF5">
    <property type="entry name" value="PROTEIN NYNRIN-LIKE"/>
    <property type="match status" value="1"/>
</dbReference>
<proteinExistence type="predicted"/>
<dbReference type="Gene3D" id="3.30.420.10">
    <property type="entry name" value="Ribonuclease H-like superfamily/Ribonuclease H"/>
    <property type="match status" value="1"/>
</dbReference>
<dbReference type="EMBL" id="BSYR01000026">
    <property type="protein sequence ID" value="GMI94303.1"/>
    <property type="molecule type" value="Genomic_DNA"/>
</dbReference>
<protein>
    <recommendedName>
        <fullName evidence="1">Integrase catalytic domain-containing protein</fullName>
    </recommendedName>
</protein>
<evidence type="ECO:0000259" key="1">
    <source>
        <dbReference type="PROSITE" id="PS50994"/>
    </source>
</evidence>
<gene>
    <name evidence="2" type="ORF">HRI_003099600</name>
</gene>
<dbReference type="Pfam" id="PF00665">
    <property type="entry name" value="rve"/>
    <property type="match status" value="1"/>
</dbReference>
<sequence length="123" mass="14001">MGPFPASCGNLYILLAVDYVSKWIEATATQKNDAKTVQRFLHKNIFSRFGIPKAIISDEGRHFDNRVIAAALRKYGVKHRIATSYHPQTNGHAEISNREVKNILEKMVKPTRKDWSLHLNDAL</sequence>
<dbReference type="InterPro" id="IPR036397">
    <property type="entry name" value="RNaseH_sf"/>
</dbReference>
<dbReference type="InterPro" id="IPR012337">
    <property type="entry name" value="RNaseH-like_sf"/>
</dbReference>
<feature type="domain" description="Integrase catalytic" evidence="1">
    <location>
        <begin position="1"/>
        <end position="123"/>
    </location>
</feature>
<dbReference type="GO" id="GO:0003676">
    <property type="term" value="F:nucleic acid binding"/>
    <property type="evidence" value="ECO:0007669"/>
    <property type="project" value="InterPro"/>
</dbReference>
<dbReference type="InterPro" id="IPR050951">
    <property type="entry name" value="Retrovirus_Pol_polyprotein"/>
</dbReference>
<evidence type="ECO:0000313" key="3">
    <source>
        <dbReference type="Proteomes" id="UP001165190"/>
    </source>
</evidence>
<dbReference type="InterPro" id="IPR001584">
    <property type="entry name" value="Integrase_cat-core"/>
</dbReference>
<dbReference type="AlphaFoldDB" id="A0A9W7IF89"/>
<dbReference type="PANTHER" id="PTHR37984">
    <property type="entry name" value="PROTEIN CBG26694"/>
    <property type="match status" value="1"/>
</dbReference>
<dbReference type="GO" id="GO:0015074">
    <property type="term" value="P:DNA integration"/>
    <property type="evidence" value="ECO:0007669"/>
    <property type="project" value="InterPro"/>
</dbReference>
<name>A0A9W7IF89_HIBTR</name>
<organism evidence="2 3">
    <name type="scientific">Hibiscus trionum</name>
    <name type="common">Flower of an hour</name>
    <dbReference type="NCBI Taxonomy" id="183268"/>
    <lineage>
        <taxon>Eukaryota</taxon>
        <taxon>Viridiplantae</taxon>
        <taxon>Streptophyta</taxon>
        <taxon>Embryophyta</taxon>
        <taxon>Tracheophyta</taxon>
        <taxon>Spermatophyta</taxon>
        <taxon>Magnoliopsida</taxon>
        <taxon>eudicotyledons</taxon>
        <taxon>Gunneridae</taxon>
        <taxon>Pentapetalae</taxon>
        <taxon>rosids</taxon>
        <taxon>malvids</taxon>
        <taxon>Malvales</taxon>
        <taxon>Malvaceae</taxon>
        <taxon>Malvoideae</taxon>
        <taxon>Hibiscus</taxon>
    </lineage>
</organism>
<dbReference type="Proteomes" id="UP001165190">
    <property type="component" value="Unassembled WGS sequence"/>
</dbReference>
<accession>A0A9W7IF89</accession>
<evidence type="ECO:0000313" key="2">
    <source>
        <dbReference type="EMBL" id="GMI94303.1"/>
    </source>
</evidence>